<evidence type="ECO:0000256" key="2">
    <source>
        <dbReference type="ARBA" id="ARBA00008807"/>
    </source>
</evidence>
<dbReference type="Pfam" id="PF03169">
    <property type="entry name" value="OPT"/>
    <property type="match status" value="1"/>
</dbReference>
<sequence>MAEIDHLLDATEPSNKPIEDSLKTRTILVAAVFARNSPYREVRSVFNNHDNTDTPCGTIRAYVIGIMWAAGLAALNTFYAPRNPSISLSVYIAQIFAYPMGRFCAATLPTRVFLPDTKYAFTLNPGPFNVKEHMLITIMADITTLNVFAIPQIIFALHLPMFLDRPWAGKWGFQLCLLLCAQVCGFSLCGLTRRFIIYPVQMIFYSSLGEAALIKALHNEDTGPVGGWKISRFSAFFITFGAMFCYFWLPNTIFPTLTFFNWTTWIAPRNAALSILTGSYYFNLGLNPLVNSFDWNWFAGVIDPIVNPFFVVLQLVLAVLVWAVAVIIPVFFSNTWHTAYLPINAFYTFDNTGKKYSVQRILDSHGRLNQTGYEEYSPLFFPAALVLRYGVLLAIIPAALVFTGLYYGKTFWSIFKSAWKRRSVHDEFPDAHSRLMTKYREGLQVWYISVGVVGAAFGFAALYAYPTDTPGWIIPVIIVMSMVFVVPFGAILAIASYEANFEILFDLISSYITHNNPSAFLLFRGLGNAIITQALAFMSDMKLGHYAKIPPRHMFAAQVSSVCISSVTIVAVVNYQLGLKEMCDPKASDHWICGSVHTSFTSVIGWGLLGARRMFTHVGAPYWKIMFCLLAGALWPLPWYFAKKRWPGSVLRHVHPILLLLGGVLWAPLNFSMFAQAVPFAWFFGSYIKTRSPGWWSKYAMVLSTALTAGIGVSALVQFFAITNAKVEVYWWGTTKYSSTCDFKDCRYMSVPKGQTFGPTDWR</sequence>
<dbReference type="RefSeq" id="XP_007929809.1">
    <property type="nucleotide sequence ID" value="XM_007931618.1"/>
</dbReference>
<gene>
    <name evidence="10" type="ORF">MYCFIDRAFT_143283</name>
</gene>
<feature type="transmembrane region" description="Helical" evidence="9">
    <location>
        <begin position="654"/>
        <end position="679"/>
    </location>
</feature>
<accession>M3APB0</accession>
<dbReference type="GeneID" id="19331244"/>
<dbReference type="AlphaFoldDB" id="M3APB0"/>
<feature type="transmembrane region" description="Helical" evidence="9">
    <location>
        <begin position="559"/>
        <end position="579"/>
    </location>
</feature>
<evidence type="ECO:0000256" key="8">
    <source>
        <dbReference type="ARBA" id="ARBA00023136"/>
    </source>
</evidence>
<feature type="transmembrane region" description="Helical" evidence="9">
    <location>
        <begin position="91"/>
        <end position="114"/>
    </location>
</feature>
<protein>
    <submittedName>
        <fullName evidence="10">Uncharacterized protein</fullName>
    </submittedName>
</protein>
<dbReference type="GO" id="GO:0035673">
    <property type="term" value="F:oligopeptide transmembrane transporter activity"/>
    <property type="evidence" value="ECO:0007669"/>
    <property type="project" value="InterPro"/>
</dbReference>
<feature type="transmembrane region" description="Helical" evidence="9">
    <location>
        <begin position="445"/>
        <end position="466"/>
    </location>
</feature>
<dbReference type="NCBIfam" id="TIGR00727">
    <property type="entry name" value="ISP4_OPT"/>
    <property type="match status" value="1"/>
</dbReference>
<dbReference type="VEuPathDB" id="FungiDB:MYCFIDRAFT_143283"/>
<feature type="transmembrane region" description="Helical" evidence="9">
    <location>
        <begin position="135"/>
        <end position="159"/>
    </location>
</feature>
<evidence type="ECO:0000256" key="3">
    <source>
        <dbReference type="ARBA" id="ARBA00022448"/>
    </source>
</evidence>
<dbReference type="EMBL" id="KB446562">
    <property type="protein sequence ID" value="EME78963.1"/>
    <property type="molecule type" value="Genomic_DNA"/>
</dbReference>
<dbReference type="InterPro" id="IPR004813">
    <property type="entry name" value="OPT"/>
</dbReference>
<dbReference type="HOGENOM" id="CLU_004965_1_0_1"/>
<reference evidence="10 11" key="1">
    <citation type="journal article" date="2012" name="PLoS Pathog.">
        <title>Diverse lifestyles and strategies of plant pathogenesis encoded in the genomes of eighteen Dothideomycetes fungi.</title>
        <authorList>
            <person name="Ohm R.A."/>
            <person name="Feau N."/>
            <person name="Henrissat B."/>
            <person name="Schoch C.L."/>
            <person name="Horwitz B.A."/>
            <person name="Barry K.W."/>
            <person name="Condon B.J."/>
            <person name="Copeland A.C."/>
            <person name="Dhillon B."/>
            <person name="Glaser F."/>
            <person name="Hesse C.N."/>
            <person name="Kosti I."/>
            <person name="LaButti K."/>
            <person name="Lindquist E.A."/>
            <person name="Lucas S."/>
            <person name="Salamov A.A."/>
            <person name="Bradshaw R.E."/>
            <person name="Ciuffetti L."/>
            <person name="Hamelin R.C."/>
            <person name="Kema G.H.J."/>
            <person name="Lawrence C."/>
            <person name="Scott J.A."/>
            <person name="Spatafora J.W."/>
            <person name="Turgeon B.G."/>
            <person name="de Wit P.J.G.M."/>
            <person name="Zhong S."/>
            <person name="Goodwin S.B."/>
            <person name="Grigoriev I.V."/>
        </authorList>
    </citation>
    <scope>NUCLEOTIDE SEQUENCE [LARGE SCALE GENOMIC DNA]</scope>
    <source>
        <strain evidence="10 11">CIRAD86</strain>
    </source>
</reference>
<keyword evidence="8 9" id="KW-0472">Membrane</keyword>
<feature type="transmembrane region" description="Helical" evidence="9">
    <location>
        <begin position="591"/>
        <end position="609"/>
    </location>
</feature>
<dbReference type="Proteomes" id="UP000016932">
    <property type="component" value="Unassembled WGS sequence"/>
</dbReference>
<evidence type="ECO:0000313" key="11">
    <source>
        <dbReference type="Proteomes" id="UP000016932"/>
    </source>
</evidence>
<keyword evidence="7 9" id="KW-1133">Transmembrane helix</keyword>
<evidence type="ECO:0000256" key="4">
    <source>
        <dbReference type="ARBA" id="ARBA00022692"/>
    </source>
</evidence>
<keyword evidence="6" id="KW-0653">Protein transport</keyword>
<evidence type="ECO:0000256" key="7">
    <source>
        <dbReference type="ARBA" id="ARBA00022989"/>
    </source>
</evidence>
<feature type="transmembrane region" description="Helical" evidence="9">
    <location>
        <begin position="472"/>
        <end position="497"/>
    </location>
</feature>
<dbReference type="OrthoDB" id="9986677at2759"/>
<evidence type="ECO:0000256" key="5">
    <source>
        <dbReference type="ARBA" id="ARBA00022856"/>
    </source>
</evidence>
<feature type="transmembrane region" description="Helical" evidence="9">
    <location>
        <begin position="518"/>
        <end position="539"/>
    </location>
</feature>
<feature type="transmembrane region" description="Helical" evidence="9">
    <location>
        <begin position="699"/>
        <end position="722"/>
    </location>
</feature>
<dbReference type="GO" id="GO:0015031">
    <property type="term" value="P:protein transport"/>
    <property type="evidence" value="ECO:0007669"/>
    <property type="project" value="UniProtKB-KW"/>
</dbReference>
<feature type="transmembrane region" description="Helical" evidence="9">
    <location>
        <begin position="61"/>
        <end position="79"/>
    </location>
</feature>
<feature type="transmembrane region" description="Helical" evidence="9">
    <location>
        <begin position="621"/>
        <end position="642"/>
    </location>
</feature>
<keyword evidence="3" id="KW-0813">Transport</keyword>
<organism evidence="10 11">
    <name type="scientific">Pseudocercospora fijiensis (strain CIRAD86)</name>
    <name type="common">Black leaf streak disease fungus</name>
    <name type="synonym">Mycosphaerella fijiensis</name>
    <dbReference type="NCBI Taxonomy" id="383855"/>
    <lineage>
        <taxon>Eukaryota</taxon>
        <taxon>Fungi</taxon>
        <taxon>Dikarya</taxon>
        <taxon>Ascomycota</taxon>
        <taxon>Pezizomycotina</taxon>
        <taxon>Dothideomycetes</taxon>
        <taxon>Dothideomycetidae</taxon>
        <taxon>Mycosphaerellales</taxon>
        <taxon>Mycosphaerellaceae</taxon>
        <taxon>Pseudocercospora</taxon>
    </lineage>
</organism>
<keyword evidence="5" id="KW-0571">Peptide transport</keyword>
<keyword evidence="11" id="KW-1185">Reference proteome</keyword>
<feature type="transmembrane region" description="Helical" evidence="9">
    <location>
        <begin position="386"/>
        <end position="407"/>
    </location>
</feature>
<dbReference type="eggNOG" id="KOG2262">
    <property type="taxonomic scope" value="Eukaryota"/>
</dbReference>
<dbReference type="PANTHER" id="PTHR22601">
    <property type="entry name" value="ISP4 LIKE PROTEIN"/>
    <property type="match status" value="1"/>
</dbReference>
<dbReference type="NCBIfam" id="TIGR00728">
    <property type="entry name" value="OPT_sfam"/>
    <property type="match status" value="1"/>
</dbReference>
<evidence type="ECO:0000313" key="10">
    <source>
        <dbReference type="EMBL" id="EME78963.1"/>
    </source>
</evidence>
<comment type="subcellular location">
    <subcellularLocation>
        <location evidence="1">Membrane</location>
        <topology evidence="1">Multi-pass membrane protein</topology>
    </subcellularLocation>
</comment>
<dbReference type="KEGG" id="pfj:MYCFIDRAFT_143283"/>
<feature type="transmembrane region" description="Helical" evidence="9">
    <location>
        <begin position="230"/>
        <end position="249"/>
    </location>
</feature>
<dbReference type="GO" id="GO:0016020">
    <property type="term" value="C:membrane"/>
    <property type="evidence" value="ECO:0007669"/>
    <property type="project" value="UniProtKB-SubCell"/>
</dbReference>
<evidence type="ECO:0000256" key="9">
    <source>
        <dbReference type="SAM" id="Phobius"/>
    </source>
</evidence>
<feature type="transmembrane region" description="Helical" evidence="9">
    <location>
        <begin position="309"/>
        <end position="332"/>
    </location>
</feature>
<evidence type="ECO:0000256" key="6">
    <source>
        <dbReference type="ARBA" id="ARBA00022927"/>
    </source>
</evidence>
<proteinExistence type="inferred from homology"/>
<feature type="transmembrane region" description="Helical" evidence="9">
    <location>
        <begin position="171"/>
        <end position="189"/>
    </location>
</feature>
<comment type="similarity">
    <text evidence="2">Belongs to the oligopeptide OPT transporter family.</text>
</comment>
<dbReference type="InterPro" id="IPR004648">
    <property type="entry name" value="Oligpept_transpt"/>
</dbReference>
<evidence type="ECO:0000256" key="1">
    <source>
        <dbReference type="ARBA" id="ARBA00004141"/>
    </source>
</evidence>
<name>M3APB0_PSEFD</name>
<keyword evidence="4 9" id="KW-0812">Transmembrane</keyword>